<dbReference type="PROSITE" id="PS00523">
    <property type="entry name" value="SULFATASE_1"/>
    <property type="match status" value="1"/>
</dbReference>
<dbReference type="InterPro" id="IPR035874">
    <property type="entry name" value="IDS"/>
</dbReference>
<dbReference type="PANTHER" id="PTHR45953:SF1">
    <property type="entry name" value="IDURONATE 2-SULFATASE"/>
    <property type="match status" value="1"/>
</dbReference>
<evidence type="ECO:0000256" key="5">
    <source>
        <dbReference type="ARBA" id="ARBA00022801"/>
    </source>
</evidence>
<dbReference type="PANTHER" id="PTHR45953">
    <property type="entry name" value="IDURONATE 2-SULFATASE"/>
    <property type="match status" value="1"/>
</dbReference>
<comment type="cofactor">
    <cofactor evidence="1">
        <name>Ca(2+)</name>
        <dbReference type="ChEBI" id="CHEBI:29108"/>
    </cofactor>
</comment>
<keyword evidence="3" id="KW-0479">Metal-binding</keyword>
<dbReference type="GO" id="GO:0004423">
    <property type="term" value="F:iduronate-2-sulfatase activity"/>
    <property type="evidence" value="ECO:0007669"/>
    <property type="project" value="InterPro"/>
</dbReference>
<dbReference type="AlphaFoldDB" id="A0A4R6H5L3"/>
<dbReference type="InterPro" id="IPR017850">
    <property type="entry name" value="Alkaline_phosphatase_core_sf"/>
</dbReference>
<dbReference type="RefSeq" id="WP_133464772.1">
    <property type="nucleotide sequence ID" value="NZ_SNWI01000003.1"/>
</dbReference>
<name>A0A4R6H5L3_9BACT</name>
<evidence type="ECO:0000256" key="2">
    <source>
        <dbReference type="ARBA" id="ARBA00008779"/>
    </source>
</evidence>
<keyword evidence="4" id="KW-0732">Signal</keyword>
<evidence type="ECO:0000256" key="3">
    <source>
        <dbReference type="ARBA" id="ARBA00022723"/>
    </source>
</evidence>
<dbReference type="InterPro" id="IPR024607">
    <property type="entry name" value="Sulfatase_CS"/>
</dbReference>
<comment type="caution">
    <text evidence="8">The sequence shown here is derived from an EMBL/GenBank/DDBJ whole genome shotgun (WGS) entry which is preliminary data.</text>
</comment>
<dbReference type="GO" id="GO:0005737">
    <property type="term" value="C:cytoplasm"/>
    <property type="evidence" value="ECO:0007669"/>
    <property type="project" value="TreeGrafter"/>
</dbReference>
<evidence type="ECO:0000256" key="6">
    <source>
        <dbReference type="ARBA" id="ARBA00022837"/>
    </source>
</evidence>
<evidence type="ECO:0000313" key="8">
    <source>
        <dbReference type="EMBL" id="TDO03440.1"/>
    </source>
</evidence>
<evidence type="ECO:0000313" key="9">
    <source>
        <dbReference type="Proteomes" id="UP000294848"/>
    </source>
</evidence>
<reference evidence="8 9" key="1">
    <citation type="submission" date="2019-03" db="EMBL/GenBank/DDBJ databases">
        <title>Freshwater and sediment microbial communities from various areas in North America, analyzing microbe dynamics in response to fracking.</title>
        <authorList>
            <person name="Lamendella R."/>
        </authorList>
    </citation>
    <scope>NUCLEOTIDE SEQUENCE [LARGE SCALE GENOMIC DNA]</scope>
    <source>
        <strain evidence="8 9">114D</strain>
    </source>
</reference>
<dbReference type="EMBL" id="SNWI01000003">
    <property type="protein sequence ID" value="TDO03440.1"/>
    <property type="molecule type" value="Genomic_DNA"/>
</dbReference>
<keyword evidence="6" id="KW-0106">Calcium</keyword>
<dbReference type="GO" id="GO:0046872">
    <property type="term" value="F:metal ion binding"/>
    <property type="evidence" value="ECO:0007669"/>
    <property type="project" value="UniProtKB-KW"/>
</dbReference>
<sequence length="497" mass="56890">MRILMTYNDTNCSTRSPMHRLKHIFAEVVLICTPFVLHGQEKPNILFIAIDDLRPELACYGASPIKSPNIDKLASEGIVFKHAYCQQALCGPSRVSLMTGVHPDRLGIYGMSSQNPIEWRDTRKDIISLPEQFRKHGYRAVGFGKIYDNRLGIDRQHSWDSFTEGWKSQFASPANREIVNKIRTARQKNLPEPQRKPAWECYNISDEAYTDGSNTSLAIEFIADYKDSNPFFLAVGFNKPHLPFVAPKKYWDLYNSNEIQLPEVENTPDGITQYTLSPYKEIFDYEVKNPVSDAEALTLRHGYYACISYVDAMIGQLIESIEQQGMLDNTIIVIWGDHGFKLGDFGEWAKATNLEVDARVPLIFRFPKGYGVGVKSNAMVELVDIMPTLLEAAGIEVPMETEGRSLMPIIEGKRENVREFALTQYPRKGNVMGYSLRTTGWRYTEWIDQETGEIKDAELYRLENTVSEKENIANKKRGKVRKFSEVLHRYLRTALKW</sequence>
<keyword evidence="5" id="KW-0378">Hydrolase</keyword>
<dbReference type="InterPro" id="IPR000917">
    <property type="entry name" value="Sulfatase_N"/>
</dbReference>
<evidence type="ECO:0000256" key="4">
    <source>
        <dbReference type="ARBA" id="ARBA00022729"/>
    </source>
</evidence>
<dbReference type="Gene3D" id="3.40.720.10">
    <property type="entry name" value="Alkaline Phosphatase, subunit A"/>
    <property type="match status" value="1"/>
</dbReference>
<evidence type="ECO:0000256" key="1">
    <source>
        <dbReference type="ARBA" id="ARBA00001913"/>
    </source>
</evidence>
<dbReference type="Pfam" id="PF00884">
    <property type="entry name" value="Sulfatase"/>
    <property type="match status" value="1"/>
</dbReference>
<protein>
    <submittedName>
        <fullName evidence="8">Iduronate 2-sulfatase</fullName>
    </submittedName>
</protein>
<feature type="domain" description="Sulfatase N-terminal" evidence="7">
    <location>
        <begin position="43"/>
        <end position="395"/>
    </location>
</feature>
<proteinExistence type="inferred from homology"/>
<dbReference type="CDD" id="cd16030">
    <property type="entry name" value="iduronate-2-sulfatase"/>
    <property type="match status" value="1"/>
</dbReference>
<evidence type="ECO:0000259" key="7">
    <source>
        <dbReference type="Pfam" id="PF00884"/>
    </source>
</evidence>
<gene>
    <name evidence="8" type="ORF">DET52_103386</name>
</gene>
<dbReference type="OrthoDB" id="9763552at2"/>
<comment type="similarity">
    <text evidence="2">Belongs to the sulfatase family.</text>
</comment>
<dbReference type="Proteomes" id="UP000294848">
    <property type="component" value="Unassembled WGS sequence"/>
</dbReference>
<accession>A0A4R6H5L3</accession>
<organism evidence="8 9">
    <name type="scientific">Sunxiuqinia elliptica</name>
    <dbReference type="NCBI Taxonomy" id="655355"/>
    <lineage>
        <taxon>Bacteria</taxon>
        <taxon>Pseudomonadati</taxon>
        <taxon>Bacteroidota</taxon>
        <taxon>Bacteroidia</taxon>
        <taxon>Marinilabiliales</taxon>
        <taxon>Prolixibacteraceae</taxon>
        <taxon>Sunxiuqinia</taxon>
    </lineage>
</organism>
<dbReference type="SUPFAM" id="SSF53649">
    <property type="entry name" value="Alkaline phosphatase-like"/>
    <property type="match status" value="1"/>
</dbReference>